<evidence type="ECO:0000313" key="3">
    <source>
        <dbReference type="EMBL" id="PNT71049.1"/>
    </source>
</evidence>
<evidence type="ECO:0000313" key="5">
    <source>
        <dbReference type="Proteomes" id="UP000008810"/>
    </source>
</evidence>
<feature type="compositionally biased region" description="Basic and acidic residues" evidence="1">
    <location>
        <begin position="205"/>
        <end position="218"/>
    </location>
</feature>
<evidence type="ECO:0000313" key="4">
    <source>
        <dbReference type="EnsemblPlants" id="PNT71049"/>
    </source>
</evidence>
<reference evidence="4" key="3">
    <citation type="submission" date="2018-08" db="UniProtKB">
        <authorList>
            <consortium name="EnsemblPlants"/>
        </authorList>
    </citation>
    <scope>IDENTIFICATION</scope>
    <source>
        <strain evidence="4">cv. Bd21</strain>
    </source>
</reference>
<feature type="domain" description="Protein kinase" evidence="2">
    <location>
        <begin position="1"/>
        <end position="194"/>
    </location>
</feature>
<keyword evidence="5" id="KW-1185">Reference proteome</keyword>
<dbReference type="InterPro" id="IPR011009">
    <property type="entry name" value="Kinase-like_dom_sf"/>
</dbReference>
<dbReference type="PANTHER" id="PTHR48007">
    <property type="entry name" value="LEUCINE-RICH REPEAT RECEPTOR-LIKE PROTEIN KINASE PXC1"/>
    <property type="match status" value="1"/>
</dbReference>
<dbReference type="Pfam" id="PF07714">
    <property type="entry name" value="PK_Tyr_Ser-Thr"/>
    <property type="match status" value="2"/>
</dbReference>
<protein>
    <recommendedName>
        <fullName evidence="2">Protein kinase domain-containing protein</fullName>
    </recommendedName>
</protein>
<sequence>MEIIDRLGQDQSVVPLRAFYYSKDEKLLVYDYVPACSLSAALHGNKSARRTPLDWGARVQISLGAARGIALLHAEGGKFIHGNIKSNNIPLLQELSACVSEFGLAQLMHPSHSPTACRKSDVYSFGVLLLEMLTGKAPLISPGRDDSIEHLPSLWSGKNGLRMVQMLKVAMACVAVAPDQRLRMEEVVRRIEEIGSSYSGTARTSPEDKPKEEPIQIT</sequence>
<dbReference type="EnsemblPlants" id="PNT71049">
    <property type="protein sequence ID" value="PNT71049"/>
    <property type="gene ID" value="BRADI_2g22194v3"/>
</dbReference>
<dbReference type="InterPro" id="IPR046959">
    <property type="entry name" value="PRK1-6/SRF4-like"/>
</dbReference>
<dbReference type="SUPFAM" id="SSF56112">
    <property type="entry name" value="Protein kinase-like (PK-like)"/>
    <property type="match status" value="1"/>
</dbReference>
<feature type="region of interest" description="Disordered" evidence="1">
    <location>
        <begin position="198"/>
        <end position="218"/>
    </location>
</feature>
<dbReference type="Proteomes" id="UP000008810">
    <property type="component" value="Chromosome 2"/>
</dbReference>
<organism evidence="3">
    <name type="scientific">Brachypodium distachyon</name>
    <name type="common">Purple false brome</name>
    <name type="synonym">Trachynia distachya</name>
    <dbReference type="NCBI Taxonomy" id="15368"/>
    <lineage>
        <taxon>Eukaryota</taxon>
        <taxon>Viridiplantae</taxon>
        <taxon>Streptophyta</taxon>
        <taxon>Embryophyta</taxon>
        <taxon>Tracheophyta</taxon>
        <taxon>Spermatophyta</taxon>
        <taxon>Magnoliopsida</taxon>
        <taxon>Liliopsida</taxon>
        <taxon>Poales</taxon>
        <taxon>Poaceae</taxon>
        <taxon>BOP clade</taxon>
        <taxon>Pooideae</taxon>
        <taxon>Stipodae</taxon>
        <taxon>Brachypodieae</taxon>
        <taxon>Brachypodium</taxon>
    </lineage>
</organism>
<dbReference type="AlphaFoldDB" id="A0A2K2D9U9"/>
<dbReference type="PANTHER" id="PTHR48007:SF4">
    <property type="entry name" value="LEUCINE-RICH REPEAT RECEPTOR-LIKE PROTEIN KINASE PXC1"/>
    <property type="match status" value="1"/>
</dbReference>
<dbReference type="InterPro" id="IPR001245">
    <property type="entry name" value="Ser-Thr/Tyr_kinase_cat_dom"/>
</dbReference>
<dbReference type="GO" id="GO:0005524">
    <property type="term" value="F:ATP binding"/>
    <property type="evidence" value="ECO:0007669"/>
    <property type="project" value="InterPro"/>
</dbReference>
<reference evidence="3" key="2">
    <citation type="submission" date="2017-06" db="EMBL/GenBank/DDBJ databases">
        <title>WGS assembly of Brachypodium distachyon.</title>
        <authorList>
            <consortium name="The International Brachypodium Initiative"/>
            <person name="Lucas S."/>
            <person name="Harmon-Smith M."/>
            <person name="Lail K."/>
            <person name="Tice H."/>
            <person name="Grimwood J."/>
            <person name="Bruce D."/>
            <person name="Barry K."/>
            <person name="Shu S."/>
            <person name="Lindquist E."/>
            <person name="Wang M."/>
            <person name="Pitluck S."/>
            <person name="Vogel J.P."/>
            <person name="Garvin D.F."/>
            <person name="Mockler T.C."/>
            <person name="Schmutz J."/>
            <person name="Rokhsar D."/>
            <person name="Bevan M.W."/>
        </authorList>
    </citation>
    <scope>NUCLEOTIDE SEQUENCE</scope>
    <source>
        <strain evidence="3">Bd21</strain>
    </source>
</reference>
<dbReference type="PROSITE" id="PS50011">
    <property type="entry name" value="PROTEIN_KINASE_DOM"/>
    <property type="match status" value="1"/>
</dbReference>
<dbReference type="InParanoid" id="A0A2K2D9U9"/>
<evidence type="ECO:0000259" key="2">
    <source>
        <dbReference type="PROSITE" id="PS50011"/>
    </source>
</evidence>
<evidence type="ECO:0000256" key="1">
    <source>
        <dbReference type="SAM" id="MobiDB-lite"/>
    </source>
</evidence>
<proteinExistence type="predicted"/>
<dbReference type="EMBL" id="CM000881">
    <property type="protein sequence ID" value="PNT71049.1"/>
    <property type="molecule type" value="Genomic_DNA"/>
</dbReference>
<dbReference type="OrthoDB" id="603552at2759"/>
<dbReference type="Gramene" id="PNT71049">
    <property type="protein sequence ID" value="PNT71049"/>
    <property type="gene ID" value="BRADI_2g22194v3"/>
</dbReference>
<dbReference type="InterPro" id="IPR000719">
    <property type="entry name" value="Prot_kinase_dom"/>
</dbReference>
<reference evidence="3 4" key="1">
    <citation type="journal article" date="2010" name="Nature">
        <title>Genome sequencing and analysis of the model grass Brachypodium distachyon.</title>
        <authorList>
            <consortium name="International Brachypodium Initiative"/>
        </authorList>
    </citation>
    <scope>NUCLEOTIDE SEQUENCE [LARGE SCALE GENOMIC DNA]</scope>
    <source>
        <strain evidence="3 4">Bd21</strain>
    </source>
</reference>
<dbReference type="GO" id="GO:0004672">
    <property type="term" value="F:protein kinase activity"/>
    <property type="evidence" value="ECO:0007669"/>
    <property type="project" value="InterPro"/>
</dbReference>
<name>A0A2K2D9U9_BRADI</name>
<accession>A0A2K2D9U9</accession>
<dbReference type="Gene3D" id="1.10.510.10">
    <property type="entry name" value="Transferase(Phosphotransferase) domain 1"/>
    <property type="match status" value="1"/>
</dbReference>
<gene>
    <name evidence="3" type="ORF">BRADI_2g22194v3</name>
</gene>